<sequence length="136" mass="14600">MTTPIALNTPLPAQALDHGALDLATPAFKLAVLIERYQMLHDEVMQQAEKVQALNTQLRTLGQEKSLLLEAGVAGQPATAQWEAIDKEIARVAGQQSREASRLEDMTQHLTLALEALKADASLLSNASHGALGKLP</sequence>
<gene>
    <name evidence="1" type="ORF">CAL27_19765</name>
</gene>
<evidence type="ECO:0008006" key="3">
    <source>
        <dbReference type="Google" id="ProtNLM"/>
    </source>
</evidence>
<organism evidence="1 2">
    <name type="scientific">Bordetella genomosp. 1</name>
    <dbReference type="NCBI Taxonomy" id="1395607"/>
    <lineage>
        <taxon>Bacteria</taxon>
        <taxon>Pseudomonadati</taxon>
        <taxon>Pseudomonadota</taxon>
        <taxon>Betaproteobacteria</taxon>
        <taxon>Burkholderiales</taxon>
        <taxon>Alcaligenaceae</taxon>
        <taxon>Bordetella</taxon>
    </lineage>
</organism>
<dbReference type="RefSeq" id="WP_094832572.1">
    <property type="nucleotide sequence ID" value="NZ_NEVR01000004.1"/>
</dbReference>
<accession>A0ABX4EWV0</accession>
<evidence type="ECO:0000313" key="2">
    <source>
        <dbReference type="Proteomes" id="UP000216354"/>
    </source>
</evidence>
<keyword evidence="2" id="KW-1185">Reference proteome</keyword>
<reference evidence="1 2" key="1">
    <citation type="submission" date="2017-05" db="EMBL/GenBank/DDBJ databases">
        <title>Complete and WGS of Bordetella genogroups.</title>
        <authorList>
            <person name="Spilker T."/>
            <person name="Lipuma J."/>
        </authorList>
    </citation>
    <scope>NUCLEOTIDE SEQUENCE [LARGE SCALE GENOMIC DNA]</scope>
    <source>
        <strain evidence="1 2">AU9795</strain>
    </source>
</reference>
<dbReference type="EMBL" id="NEVR01000004">
    <property type="protein sequence ID" value="OZI58908.1"/>
    <property type="molecule type" value="Genomic_DNA"/>
</dbReference>
<evidence type="ECO:0000313" key="1">
    <source>
        <dbReference type="EMBL" id="OZI58908.1"/>
    </source>
</evidence>
<name>A0ABX4EWV0_9BORD</name>
<comment type="caution">
    <text evidence="1">The sequence shown here is derived from an EMBL/GenBank/DDBJ whole genome shotgun (WGS) entry which is preliminary data.</text>
</comment>
<dbReference type="Proteomes" id="UP000216354">
    <property type="component" value="Unassembled WGS sequence"/>
</dbReference>
<protein>
    <recommendedName>
        <fullName evidence="3">Flagellar protein FlgN</fullName>
    </recommendedName>
</protein>
<proteinExistence type="predicted"/>